<proteinExistence type="predicted"/>
<dbReference type="SMART" id="SM00448">
    <property type="entry name" value="REC"/>
    <property type="match status" value="1"/>
</dbReference>
<dbReference type="CDD" id="cd00156">
    <property type="entry name" value="REC"/>
    <property type="match status" value="1"/>
</dbReference>
<dbReference type="PANTHER" id="PTHR44591">
    <property type="entry name" value="STRESS RESPONSE REGULATOR PROTEIN 1"/>
    <property type="match status" value="1"/>
</dbReference>
<evidence type="ECO:0000259" key="3">
    <source>
        <dbReference type="PROSITE" id="PS50110"/>
    </source>
</evidence>
<keyword evidence="4" id="KW-0238">DNA-binding</keyword>
<dbReference type="GO" id="GO:0003677">
    <property type="term" value="F:DNA binding"/>
    <property type="evidence" value="ECO:0007669"/>
    <property type="project" value="UniProtKB-KW"/>
</dbReference>
<dbReference type="Gene3D" id="3.40.50.2300">
    <property type="match status" value="1"/>
</dbReference>
<organism evidence="4 5">
    <name type="scientific">Sphingomonas jejuensis</name>
    <dbReference type="NCBI Taxonomy" id="904715"/>
    <lineage>
        <taxon>Bacteria</taxon>
        <taxon>Pseudomonadati</taxon>
        <taxon>Pseudomonadota</taxon>
        <taxon>Alphaproteobacteria</taxon>
        <taxon>Sphingomonadales</taxon>
        <taxon>Sphingomonadaceae</taxon>
        <taxon>Sphingomonas</taxon>
    </lineage>
</organism>
<accession>A0ABX0XP51</accession>
<evidence type="ECO:0000313" key="4">
    <source>
        <dbReference type="EMBL" id="NJC35171.1"/>
    </source>
</evidence>
<dbReference type="RefSeq" id="WP_167955847.1">
    <property type="nucleotide sequence ID" value="NZ_JAATJE010000002.1"/>
</dbReference>
<dbReference type="InterPro" id="IPR011006">
    <property type="entry name" value="CheY-like_superfamily"/>
</dbReference>
<protein>
    <submittedName>
        <fullName evidence="4">DNA-binding response OmpR family regulator</fullName>
    </submittedName>
</protein>
<dbReference type="Pfam" id="PF00072">
    <property type="entry name" value="Response_reg"/>
    <property type="match status" value="1"/>
</dbReference>
<dbReference type="PANTHER" id="PTHR44591:SF23">
    <property type="entry name" value="CHEY SUBFAMILY"/>
    <property type="match status" value="1"/>
</dbReference>
<dbReference type="InterPro" id="IPR050595">
    <property type="entry name" value="Bact_response_regulator"/>
</dbReference>
<evidence type="ECO:0000313" key="5">
    <source>
        <dbReference type="Proteomes" id="UP000734218"/>
    </source>
</evidence>
<gene>
    <name evidence="4" type="ORF">GGR88_002685</name>
</gene>
<feature type="domain" description="Response regulatory" evidence="3">
    <location>
        <begin position="13"/>
        <end position="129"/>
    </location>
</feature>
<reference evidence="4 5" key="1">
    <citation type="submission" date="2020-03" db="EMBL/GenBank/DDBJ databases">
        <title>Genomic Encyclopedia of Type Strains, Phase IV (KMG-IV): sequencing the most valuable type-strain genomes for metagenomic binning, comparative biology and taxonomic classification.</title>
        <authorList>
            <person name="Goeker M."/>
        </authorList>
    </citation>
    <scope>NUCLEOTIDE SEQUENCE [LARGE SCALE GENOMIC DNA]</scope>
    <source>
        <strain evidence="4 5">DSM 27651</strain>
    </source>
</reference>
<dbReference type="Proteomes" id="UP000734218">
    <property type="component" value="Unassembled WGS sequence"/>
</dbReference>
<dbReference type="InterPro" id="IPR001789">
    <property type="entry name" value="Sig_transdc_resp-reg_receiver"/>
</dbReference>
<feature type="modified residue" description="4-aspartylphosphate" evidence="2">
    <location>
        <position position="62"/>
    </location>
</feature>
<name>A0ABX0XP51_9SPHN</name>
<dbReference type="EMBL" id="JAATJE010000002">
    <property type="protein sequence ID" value="NJC35171.1"/>
    <property type="molecule type" value="Genomic_DNA"/>
</dbReference>
<evidence type="ECO:0000256" key="1">
    <source>
        <dbReference type="ARBA" id="ARBA00022553"/>
    </source>
</evidence>
<keyword evidence="1 2" id="KW-0597">Phosphoprotein</keyword>
<dbReference type="PROSITE" id="PS50110">
    <property type="entry name" value="RESPONSE_REGULATORY"/>
    <property type="match status" value="1"/>
</dbReference>
<sequence>MELNPAGGSPRKKIMIVDDDPAICDVAARMLSEAGYGVVTVDNGDDVMEAAWDEGPDLVLLDCSLPGKPGLALLGELRASARFEATPIVMVTARRSLWSEKSARDQGANGYIRKPFERTELLIAVAKLTRDLPQAA</sequence>
<dbReference type="SUPFAM" id="SSF52172">
    <property type="entry name" value="CheY-like"/>
    <property type="match status" value="1"/>
</dbReference>
<comment type="caution">
    <text evidence="4">The sequence shown here is derived from an EMBL/GenBank/DDBJ whole genome shotgun (WGS) entry which is preliminary data.</text>
</comment>
<evidence type="ECO:0000256" key="2">
    <source>
        <dbReference type="PROSITE-ProRule" id="PRU00169"/>
    </source>
</evidence>
<keyword evidence="5" id="KW-1185">Reference proteome</keyword>